<proteinExistence type="predicted"/>
<protein>
    <submittedName>
        <fullName evidence="1">Uncharacterized protein</fullName>
    </submittedName>
</protein>
<dbReference type="EMBL" id="JAHRIO010050939">
    <property type="protein sequence ID" value="MEQ2175029.1"/>
    <property type="molecule type" value="Genomic_DNA"/>
</dbReference>
<gene>
    <name evidence="1" type="ORF">GOODEAATRI_013985</name>
</gene>
<organism evidence="1 2">
    <name type="scientific">Goodea atripinnis</name>
    <dbReference type="NCBI Taxonomy" id="208336"/>
    <lineage>
        <taxon>Eukaryota</taxon>
        <taxon>Metazoa</taxon>
        <taxon>Chordata</taxon>
        <taxon>Craniata</taxon>
        <taxon>Vertebrata</taxon>
        <taxon>Euteleostomi</taxon>
        <taxon>Actinopterygii</taxon>
        <taxon>Neopterygii</taxon>
        <taxon>Teleostei</taxon>
        <taxon>Neoteleostei</taxon>
        <taxon>Acanthomorphata</taxon>
        <taxon>Ovalentaria</taxon>
        <taxon>Atherinomorphae</taxon>
        <taxon>Cyprinodontiformes</taxon>
        <taxon>Goodeidae</taxon>
        <taxon>Goodea</taxon>
    </lineage>
</organism>
<evidence type="ECO:0000313" key="1">
    <source>
        <dbReference type="EMBL" id="MEQ2175029.1"/>
    </source>
</evidence>
<reference evidence="1 2" key="1">
    <citation type="submission" date="2021-06" db="EMBL/GenBank/DDBJ databases">
        <authorList>
            <person name="Palmer J.M."/>
        </authorList>
    </citation>
    <scope>NUCLEOTIDE SEQUENCE [LARGE SCALE GENOMIC DNA]</scope>
    <source>
        <strain evidence="1 2">GA_2019</strain>
        <tissue evidence="1">Muscle</tissue>
    </source>
</reference>
<dbReference type="Proteomes" id="UP001476798">
    <property type="component" value="Unassembled WGS sequence"/>
</dbReference>
<comment type="caution">
    <text evidence="1">The sequence shown here is derived from an EMBL/GenBank/DDBJ whole genome shotgun (WGS) entry which is preliminary data.</text>
</comment>
<accession>A0ABV0NUC0</accession>
<evidence type="ECO:0000313" key="2">
    <source>
        <dbReference type="Proteomes" id="UP001476798"/>
    </source>
</evidence>
<name>A0ABV0NUC0_9TELE</name>
<keyword evidence="2" id="KW-1185">Reference proteome</keyword>
<sequence>MRALMNETVKSLLMSKSLLQTKCFLTRFGSCRQTGGAGDQAAMQSRPHVEEDFVGPPAIALIHPGQVIKSPSCSHTRENLHSLNVTLTESEFKAHLVISAACVPVRESVLHCALYRYTTTITANNNN</sequence>